<dbReference type="HOGENOM" id="CLU_162407_0_0_1"/>
<evidence type="ECO:0000313" key="2">
    <source>
        <dbReference type="Proteomes" id="UP000054279"/>
    </source>
</evidence>
<name>A0A0C9V6N0_SPHS4</name>
<keyword evidence="2" id="KW-1185">Reference proteome</keyword>
<proteinExistence type="predicted"/>
<dbReference type="Proteomes" id="UP000054279">
    <property type="component" value="Unassembled WGS sequence"/>
</dbReference>
<dbReference type="AlphaFoldDB" id="A0A0C9V6N0"/>
<organism evidence="1 2">
    <name type="scientific">Sphaerobolus stellatus (strain SS14)</name>
    <dbReference type="NCBI Taxonomy" id="990650"/>
    <lineage>
        <taxon>Eukaryota</taxon>
        <taxon>Fungi</taxon>
        <taxon>Dikarya</taxon>
        <taxon>Basidiomycota</taxon>
        <taxon>Agaricomycotina</taxon>
        <taxon>Agaricomycetes</taxon>
        <taxon>Phallomycetidae</taxon>
        <taxon>Geastrales</taxon>
        <taxon>Sphaerobolaceae</taxon>
        <taxon>Sphaerobolus</taxon>
    </lineage>
</organism>
<sequence length="152" mass="17820">MVGALSLYLDPSLSYSWWESSMIAAKVSGHGAYHARCIRQWIHRFLMFGTLPLHRYGHSQSVLEDENFSQTIQLHLQERAKDGYIKAEDIVDFLSSPEMQEQFPAKKVKIIIRTAQKWLHKLEWRYGKKHNGMYIDGHEQEDVVAYHAEFLQ</sequence>
<protein>
    <submittedName>
        <fullName evidence="1">Uncharacterized protein</fullName>
    </submittedName>
</protein>
<dbReference type="EMBL" id="KN837171">
    <property type="protein sequence ID" value="KIJ37232.1"/>
    <property type="molecule type" value="Genomic_DNA"/>
</dbReference>
<evidence type="ECO:0000313" key="1">
    <source>
        <dbReference type="EMBL" id="KIJ37232.1"/>
    </source>
</evidence>
<dbReference type="OrthoDB" id="6511194at2759"/>
<reference evidence="1 2" key="1">
    <citation type="submission" date="2014-06" db="EMBL/GenBank/DDBJ databases">
        <title>Evolutionary Origins and Diversification of the Mycorrhizal Mutualists.</title>
        <authorList>
            <consortium name="DOE Joint Genome Institute"/>
            <consortium name="Mycorrhizal Genomics Consortium"/>
            <person name="Kohler A."/>
            <person name="Kuo A."/>
            <person name="Nagy L.G."/>
            <person name="Floudas D."/>
            <person name="Copeland A."/>
            <person name="Barry K.W."/>
            <person name="Cichocki N."/>
            <person name="Veneault-Fourrey C."/>
            <person name="LaButti K."/>
            <person name="Lindquist E.A."/>
            <person name="Lipzen A."/>
            <person name="Lundell T."/>
            <person name="Morin E."/>
            <person name="Murat C."/>
            <person name="Riley R."/>
            <person name="Ohm R."/>
            <person name="Sun H."/>
            <person name="Tunlid A."/>
            <person name="Henrissat B."/>
            <person name="Grigoriev I.V."/>
            <person name="Hibbett D.S."/>
            <person name="Martin F."/>
        </authorList>
    </citation>
    <scope>NUCLEOTIDE SEQUENCE [LARGE SCALE GENOMIC DNA]</scope>
    <source>
        <strain evidence="1 2">SS14</strain>
    </source>
</reference>
<accession>A0A0C9V6N0</accession>
<gene>
    <name evidence="1" type="ORF">M422DRAFT_260397</name>
</gene>